<accession>A0AA39VGB4</accession>
<dbReference type="AlphaFoldDB" id="A0AA39VGB4"/>
<proteinExistence type="predicted"/>
<evidence type="ECO:0000256" key="5">
    <source>
        <dbReference type="ARBA" id="ARBA00022989"/>
    </source>
</evidence>
<evidence type="ECO:0000256" key="1">
    <source>
        <dbReference type="ARBA" id="ARBA00004370"/>
    </source>
</evidence>
<gene>
    <name evidence="9" type="ORF">LWI29_019836</name>
</gene>
<evidence type="ECO:0000256" key="3">
    <source>
        <dbReference type="ARBA" id="ARBA00022692"/>
    </source>
</evidence>
<dbReference type="InterPro" id="IPR051809">
    <property type="entry name" value="Plant_receptor-like_S/T_kinase"/>
</dbReference>
<sequence length="326" mass="35286">MGSLISESMCSSAVNDRNGLADSGGSLGSNKGMRGSLELISKKGLGCNATRSSKSSHLYGHDNSKDGNGSDLMSGKLGDPSIDVFVDLRGQVSGVESDEHVSSQFKASSRRGRKVCLTPTRHCMKTRSSIGRDNIPWYYEEGIVNSCSDIVRAKGLVDVTIGLDVFVLPAFRGEVPKGGPFANLSVESFSGNQALCGSPQLQIPPCKIRTHRKSRTTFILRIVLPLVAASTIVVLAFILVFIKCRERNTKLLPNDDDMSPEATWRRISYQELVRATGGFIESNLLGTAGFGSVYKGRLVNGIEVAIRCSICNLNEQTRVLMLNVHE</sequence>
<dbReference type="GO" id="GO:0016020">
    <property type="term" value="C:membrane"/>
    <property type="evidence" value="ECO:0007669"/>
    <property type="project" value="UniProtKB-SubCell"/>
</dbReference>
<comment type="caution">
    <text evidence="9">The sequence shown here is derived from an EMBL/GenBank/DDBJ whole genome shotgun (WGS) entry which is preliminary data.</text>
</comment>
<dbReference type="PANTHER" id="PTHR27008:SF585">
    <property type="entry name" value="PROTEIN KINASE DOMAIN-CONTAINING PROTEIN"/>
    <property type="match status" value="1"/>
</dbReference>
<evidence type="ECO:0000256" key="4">
    <source>
        <dbReference type="ARBA" id="ARBA00022737"/>
    </source>
</evidence>
<feature type="region of interest" description="Disordered" evidence="7">
    <location>
        <begin position="48"/>
        <end position="73"/>
    </location>
</feature>
<dbReference type="Proteomes" id="UP001168877">
    <property type="component" value="Unassembled WGS sequence"/>
</dbReference>
<dbReference type="InterPro" id="IPR011009">
    <property type="entry name" value="Kinase-like_dom_sf"/>
</dbReference>
<keyword evidence="5 8" id="KW-1133">Transmembrane helix</keyword>
<keyword evidence="10" id="KW-1185">Reference proteome</keyword>
<dbReference type="EMBL" id="JAUESC010000385">
    <property type="protein sequence ID" value="KAK0579027.1"/>
    <property type="molecule type" value="Genomic_DNA"/>
</dbReference>
<evidence type="ECO:0000256" key="6">
    <source>
        <dbReference type="ARBA" id="ARBA00023136"/>
    </source>
</evidence>
<keyword evidence="3 8" id="KW-0812">Transmembrane</keyword>
<evidence type="ECO:0000256" key="8">
    <source>
        <dbReference type="SAM" id="Phobius"/>
    </source>
</evidence>
<dbReference type="Gene3D" id="3.30.200.20">
    <property type="entry name" value="Phosphorylase Kinase, domain 1"/>
    <property type="match status" value="1"/>
</dbReference>
<protein>
    <recommendedName>
        <fullName evidence="11">Protein kinase domain-containing protein</fullName>
    </recommendedName>
</protein>
<organism evidence="9 10">
    <name type="scientific">Acer saccharum</name>
    <name type="common">Sugar maple</name>
    <dbReference type="NCBI Taxonomy" id="4024"/>
    <lineage>
        <taxon>Eukaryota</taxon>
        <taxon>Viridiplantae</taxon>
        <taxon>Streptophyta</taxon>
        <taxon>Embryophyta</taxon>
        <taxon>Tracheophyta</taxon>
        <taxon>Spermatophyta</taxon>
        <taxon>Magnoliopsida</taxon>
        <taxon>eudicotyledons</taxon>
        <taxon>Gunneridae</taxon>
        <taxon>Pentapetalae</taxon>
        <taxon>rosids</taxon>
        <taxon>malvids</taxon>
        <taxon>Sapindales</taxon>
        <taxon>Sapindaceae</taxon>
        <taxon>Hippocastanoideae</taxon>
        <taxon>Acereae</taxon>
        <taxon>Acer</taxon>
    </lineage>
</organism>
<evidence type="ECO:0008006" key="11">
    <source>
        <dbReference type="Google" id="ProtNLM"/>
    </source>
</evidence>
<feature type="transmembrane region" description="Helical" evidence="8">
    <location>
        <begin position="218"/>
        <end position="242"/>
    </location>
</feature>
<evidence type="ECO:0000256" key="2">
    <source>
        <dbReference type="ARBA" id="ARBA00022614"/>
    </source>
</evidence>
<reference evidence="9" key="2">
    <citation type="submission" date="2023-06" db="EMBL/GenBank/DDBJ databases">
        <authorList>
            <person name="Swenson N.G."/>
            <person name="Wegrzyn J.L."/>
            <person name="Mcevoy S.L."/>
        </authorList>
    </citation>
    <scope>NUCLEOTIDE SEQUENCE</scope>
    <source>
        <strain evidence="9">NS2018</strain>
        <tissue evidence="9">Leaf</tissue>
    </source>
</reference>
<comment type="subcellular location">
    <subcellularLocation>
        <location evidence="1">Membrane</location>
    </subcellularLocation>
</comment>
<evidence type="ECO:0000256" key="7">
    <source>
        <dbReference type="SAM" id="MobiDB-lite"/>
    </source>
</evidence>
<keyword evidence="2" id="KW-0433">Leucine-rich repeat</keyword>
<dbReference type="SUPFAM" id="SSF56112">
    <property type="entry name" value="Protein kinase-like (PK-like)"/>
    <property type="match status" value="1"/>
</dbReference>
<keyword evidence="6 8" id="KW-0472">Membrane</keyword>
<evidence type="ECO:0000313" key="10">
    <source>
        <dbReference type="Proteomes" id="UP001168877"/>
    </source>
</evidence>
<name>A0AA39VGB4_ACESA</name>
<reference evidence="9" key="1">
    <citation type="journal article" date="2022" name="Plant J.">
        <title>Strategies of tolerance reflected in two North American maple genomes.</title>
        <authorList>
            <person name="McEvoy S.L."/>
            <person name="Sezen U.U."/>
            <person name="Trouern-Trend A."/>
            <person name="McMahon S.M."/>
            <person name="Schaberg P.G."/>
            <person name="Yang J."/>
            <person name="Wegrzyn J.L."/>
            <person name="Swenson N.G."/>
        </authorList>
    </citation>
    <scope>NUCLEOTIDE SEQUENCE</scope>
    <source>
        <strain evidence="9">NS2018</strain>
    </source>
</reference>
<dbReference type="PANTHER" id="PTHR27008">
    <property type="entry name" value="OS04G0122200 PROTEIN"/>
    <property type="match status" value="1"/>
</dbReference>
<keyword evidence="4" id="KW-0677">Repeat</keyword>
<evidence type="ECO:0000313" key="9">
    <source>
        <dbReference type="EMBL" id="KAK0579027.1"/>
    </source>
</evidence>